<keyword evidence="4" id="KW-1185">Reference proteome</keyword>
<accession>A0ABX0UWH5</accession>
<dbReference type="PANTHER" id="PTHR30005">
    <property type="entry name" value="EXOPOLYPHOSPHATASE"/>
    <property type="match status" value="1"/>
</dbReference>
<reference evidence="3 4" key="1">
    <citation type="submission" date="2020-03" db="EMBL/GenBank/DDBJ databases">
        <title>Genomic Encyclopedia of Type Strains, Phase IV (KMG-IV): sequencing the most valuable type-strain genomes for metagenomic binning, comparative biology and taxonomic classification.</title>
        <authorList>
            <person name="Goeker M."/>
        </authorList>
    </citation>
    <scope>NUCLEOTIDE SEQUENCE [LARGE SCALE GENOMIC DNA]</scope>
    <source>
        <strain evidence="3 4">DSM 103870</strain>
    </source>
</reference>
<dbReference type="Gene3D" id="3.30.420.150">
    <property type="entry name" value="Exopolyphosphatase. Domain 2"/>
    <property type="match status" value="1"/>
</dbReference>
<dbReference type="CDD" id="cd24054">
    <property type="entry name" value="ASKHA_NBD_AaPPX-GppA_MtPPX2-like"/>
    <property type="match status" value="1"/>
</dbReference>
<dbReference type="PANTHER" id="PTHR30005:SF0">
    <property type="entry name" value="RETROGRADE REGULATION PROTEIN 2"/>
    <property type="match status" value="1"/>
</dbReference>
<dbReference type="Gene3D" id="3.30.420.40">
    <property type="match status" value="1"/>
</dbReference>
<dbReference type="SUPFAM" id="SSF53067">
    <property type="entry name" value="Actin-like ATPase domain"/>
    <property type="match status" value="2"/>
</dbReference>
<feature type="domain" description="Ppx/GppA phosphatase N-terminal" evidence="2">
    <location>
        <begin position="75"/>
        <end position="202"/>
    </location>
</feature>
<feature type="region of interest" description="Disordered" evidence="1">
    <location>
        <begin position="207"/>
        <end position="240"/>
    </location>
</feature>
<dbReference type="EC" id="3.6.1.40" evidence="3"/>
<evidence type="ECO:0000313" key="3">
    <source>
        <dbReference type="EMBL" id="NIJ56758.1"/>
    </source>
</evidence>
<feature type="compositionally biased region" description="Basic and acidic residues" evidence="1">
    <location>
        <begin position="40"/>
        <end position="49"/>
    </location>
</feature>
<dbReference type="InterPro" id="IPR003695">
    <property type="entry name" value="Ppx_GppA_N"/>
</dbReference>
<evidence type="ECO:0000313" key="4">
    <source>
        <dbReference type="Proteomes" id="UP001429580"/>
    </source>
</evidence>
<dbReference type="Proteomes" id="UP001429580">
    <property type="component" value="Unassembled WGS sequence"/>
</dbReference>
<evidence type="ECO:0000259" key="2">
    <source>
        <dbReference type="Pfam" id="PF02541"/>
    </source>
</evidence>
<sequence length="410" mass="44445">MTVNDEAVGSYAVATAEPADVCQRRGAARMAEPSGVGARTTREPGPRLASRQREAARTYAALDLGTNNCRLLVAEPTYDSFRVVDAFSRIVRLGEGLTSVNRLGEDAISRAIEALKVCRAKMDARRVGRARMIATEACRAAANGQDFIDRVEDETGLMLEIVNRETEALLAVSGCTGLADPAAESVLVFDIGGGSTELVWTCARKHAGRGNGRTQGAQGRGRHHGGASRQNGHHGRDDSGHCVRAWESLPMGVVTLAERYGGVEVTPAVFAAMVREVERHLAPFAWRARDASRMKGFHLLGTSGTVTTIAGVHLDLPRYDRRQVDGLWMKDRDVSEAIAHLLNCSYAQRVANPCIGNDRADLVLAGCAILEAIRRAFPSPRLRVADRGLREGILLNMMREDNVWDRGPKA</sequence>
<gene>
    <name evidence="3" type="ORF">FHS82_000571</name>
</gene>
<proteinExistence type="predicted"/>
<name>A0ABX0UWH5_9HYPH</name>
<dbReference type="GO" id="GO:0004309">
    <property type="term" value="F:exopolyphosphatase activity"/>
    <property type="evidence" value="ECO:0007669"/>
    <property type="project" value="UniProtKB-EC"/>
</dbReference>
<organism evidence="3 4">
    <name type="scientific">Pseudochelatococcus lubricantis</name>
    <dbReference type="NCBI Taxonomy" id="1538102"/>
    <lineage>
        <taxon>Bacteria</taxon>
        <taxon>Pseudomonadati</taxon>
        <taxon>Pseudomonadota</taxon>
        <taxon>Alphaproteobacteria</taxon>
        <taxon>Hyphomicrobiales</taxon>
        <taxon>Chelatococcaceae</taxon>
        <taxon>Pseudochelatococcus</taxon>
    </lineage>
</organism>
<protein>
    <submittedName>
        <fullName evidence="3">Exopolyphosphatase/guanosine-5'-triphosphate, 3'-diphosphate pyrophosphatase</fullName>
        <ecNumber evidence="3">3.6.1.11</ecNumber>
        <ecNumber evidence="3">3.6.1.40</ecNumber>
    </submittedName>
</protein>
<comment type="caution">
    <text evidence="3">The sequence shown here is derived from an EMBL/GenBank/DDBJ whole genome shotgun (WGS) entry which is preliminary data.</text>
</comment>
<dbReference type="EMBL" id="JAASQI010000001">
    <property type="protein sequence ID" value="NIJ56758.1"/>
    <property type="molecule type" value="Genomic_DNA"/>
</dbReference>
<keyword evidence="3" id="KW-0378">Hydrolase</keyword>
<dbReference type="Pfam" id="PF02541">
    <property type="entry name" value="Ppx-GppA"/>
    <property type="match status" value="2"/>
</dbReference>
<evidence type="ECO:0000256" key="1">
    <source>
        <dbReference type="SAM" id="MobiDB-lite"/>
    </source>
</evidence>
<dbReference type="InterPro" id="IPR050273">
    <property type="entry name" value="GppA/Ppx_hydrolase"/>
</dbReference>
<dbReference type="InterPro" id="IPR043129">
    <property type="entry name" value="ATPase_NBD"/>
</dbReference>
<dbReference type="EC" id="3.6.1.11" evidence="3"/>
<feature type="region of interest" description="Disordered" evidence="1">
    <location>
        <begin position="28"/>
        <end position="49"/>
    </location>
</feature>
<feature type="domain" description="Ppx/GppA phosphatase N-terminal" evidence="2">
    <location>
        <begin position="241"/>
        <end position="399"/>
    </location>
</feature>
<dbReference type="GO" id="GO:0008894">
    <property type="term" value="F:guanosine-5'-triphosphate,3'-diphosphate diphosphatase activity"/>
    <property type="evidence" value="ECO:0007669"/>
    <property type="project" value="UniProtKB-EC"/>
</dbReference>